<evidence type="ECO:0000259" key="16">
    <source>
        <dbReference type="PROSITE" id="PS50112"/>
    </source>
</evidence>
<dbReference type="EMBL" id="FQWQ01000001">
    <property type="protein sequence ID" value="SHG38302.1"/>
    <property type="molecule type" value="Genomic_DNA"/>
</dbReference>
<dbReference type="GO" id="GO:0005886">
    <property type="term" value="C:plasma membrane"/>
    <property type="evidence" value="ECO:0007669"/>
    <property type="project" value="UniProtKB-SubCell"/>
</dbReference>
<dbReference type="OrthoDB" id="9781208at2"/>
<dbReference type="InterPro" id="IPR005467">
    <property type="entry name" value="His_kinase_dom"/>
</dbReference>
<evidence type="ECO:0000256" key="10">
    <source>
        <dbReference type="ARBA" id="ARBA00023012"/>
    </source>
</evidence>
<proteinExistence type="predicted"/>
<dbReference type="Gene3D" id="3.40.50.2300">
    <property type="match status" value="1"/>
</dbReference>
<evidence type="ECO:0000256" key="13">
    <source>
        <dbReference type="PROSITE-ProRule" id="PRU00169"/>
    </source>
</evidence>
<dbReference type="STRING" id="947013.SAMN04488109_0002"/>
<keyword evidence="10" id="KW-0902">Two-component regulatory system</keyword>
<organism evidence="19 20">
    <name type="scientific">Chryseolinea serpens</name>
    <dbReference type="NCBI Taxonomy" id="947013"/>
    <lineage>
        <taxon>Bacteria</taxon>
        <taxon>Pseudomonadati</taxon>
        <taxon>Bacteroidota</taxon>
        <taxon>Cytophagia</taxon>
        <taxon>Cytophagales</taxon>
        <taxon>Fulvivirgaceae</taxon>
        <taxon>Chryseolinea</taxon>
    </lineage>
</organism>
<feature type="domain" description="PAS" evidence="16">
    <location>
        <begin position="9"/>
        <end position="79"/>
    </location>
</feature>
<keyword evidence="9" id="KW-1133">Transmembrane helix</keyword>
<dbReference type="InterPro" id="IPR003661">
    <property type="entry name" value="HisK_dim/P_dom"/>
</dbReference>
<evidence type="ECO:0000313" key="20">
    <source>
        <dbReference type="Proteomes" id="UP000184212"/>
    </source>
</evidence>
<evidence type="ECO:0000256" key="6">
    <source>
        <dbReference type="ARBA" id="ARBA00022692"/>
    </source>
</evidence>
<dbReference type="SMART" id="SM00091">
    <property type="entry name" value="PAS"/>
    <property type="match status" value="1"/>
</dbReference>
<dbReference type="GO" id="GO:0006355">
    <property type="term" value="P:regulation of DNA-templated transcription"/>
    <property type="evidence" value="ECO:0007669"/>
    <property type="project" value="InterPro"/>
</dbReference>
<feature type="domain" description="PAC" evidence="17">
    <location>
        <begin position="82"/>
        <end position="133"/>
    </location>
</feature>
<dbReference type="CDD" id="cd00130">
    <property type="entry name" value="PAS"/>
    <property type="match status" value="1"/>
</dbReference>
<dbReference type="AlphaFoldDB" id="A0A1M5JCL6"/>
<sequence length="637" mass="72178">MKLQNYVNKGAFYEAVVEDGSDIIFIVDFTGKIRYHNASVHETLGYRSKSLIGKNFFDYILPSTVQDLKEQFKKSQKRAYSENVEFQFLCKDLSYRYLEFNAINLKHKEGLDGFILDCRDIAQRKEDEAELVRLQKAKEQFLANMSHEIRTPINGIAGMANLLSQNPSPEERETYLNAIRHSAENLKVIINDILDLAAIESGKLRLEKIAFNLNDLVPSLLSTFTYQAREKRITLEHKIDEKLNKILLGDPVRLNQVLINLISNAVKFTHNGSIQVICTLEREQKGICWVRTEVIDTGVGIPDEKLNTIFESFSQADASVTRKYGGTGLGLTIVKQLVELQNGSITVKSKEHVGSAFIVLVPYAVGKVNSFSVTSPKNEKALKEVNASQLYVLLVEDNDINRLYAKSILKNWQCFTDTAENGLVALEKIKNQEYDVVLMDIQMPVMDGYETTKAIRMMDPPVSNIPILALTANATKADVEKCIAAGMNDYLPKPFTPDDLYRKLFKELRIQPLQKTKKKNTTKPKAYNLEYLRSVSGNNEEFIREMVLTFTQTIPPVLVDMKAAVESLDWEKLARLAHQIKPSFTLMGLNALRTNILFIEENSKQLSKLDELPRVVADFIRQCDLILPELAREALPG</sequence>
<dbReference type="Pfam" id="PF00989">
    <property type="entry name" value="PAS"/>
    <property type="match status" value="1"/>
</dbReference>
<evidence type="ECO:0000256" key="12">
    <source>
        <dbReference type="PROSITE-ProRule" id="PRU00110"/>
    </source>
</evidence>
<keyword evidence="8" id="KW-0067">ATP-binding</keyword>
<dbReference type="SUPFAM" id="SSF55874">
    <property type="entry name" value="ATPase domain of HSP90 chaperone/DNA topoisomerase II/histidine kinase"/>
    <property type="match status" value="1"/>
</dbReference>
<dbReference type="InterPro" id="IPR011006">
    <property type="entry name" value="CheY-like_superfamily"/>
</dbReference>
<dbReference type="NCBIfam" id="TIGR00229">
    <property type="entry name" value="sensory_box"/>
    <property type="match status" value="1"/>
</dbReference>
<dbReference type="SUPFAM" id="SSF47384">
    <property type="entry name" value="Homodimeric domain of signal transducing histidine kinase"/>
    <property type="match status" value="1"/>
</dbReference>
<accession>A0A1M5JCL6</accession>
<feature type="modified residue" description="4-aspartylphosphate" evidence="13">
    <location>
        <position position="440"/>
    </location>
</feature>
<dbReference type="CDD" id="cd00082">
    <property type="entry name" value="HisKA"/>
    <property type="match status" value="1"/>
</dbReference>
<evidence type="ECO:0000256" key="9">
    <source>
        <dbReference type="ARBA" id="ARBA00022989"/>
    </source>
</evidence>
<dbReference type="Gene3D" id="3.30.450.20">
    <property type="entry name" value="PAS domain"/>
    <property type="match status" value="1"/>
</dbReference>
<keyword evidence="11" id="KW-0472">Membrane</keyword>
<evidence type="ECO:0000313" key="19">
    <source>
        <dbReference type="EMBL" id="SHG38302.1"/>
    </source>
</evidence>
<dbReference type="SUPFAM" id="SSF55785">
    <property type="entry name" value="PYP-like sensor domain (PAS domain)"/>
    <property type="match status" value="1"/>
</dbReference>
<dbReference type="PANTHER" id="PTHR45339">
    <property type="entry name" value="HYBRID SIGNAL TRANSDUCTION HISTIDINE KINASE J"/>
    <property type="match status" value="1"/>
</dbReference>
<dbReference type="PRINTS" id="PR00344">
    <property type="entry name" value="BCTRLSENSOR"/>
</dbReference>
<evidence type="ECO:0000256" key="4">
    <source>
        <dbReference type="ARBA" id="ARBA00022475"/>
    </source>
</evidence>
<evidence type="ECO:0000259" key="15">
    <source>
        <dbReference type="PROSITE" id="PS50110"/>
    </source>
</evidence>
<protein>
    <recommendedName>
        <fullName evidence="3">histidine kinase</fullName>
        <ecNumber evidence="3">2.7.13.3</ecNumber>
    </recommendedName>
</protein>
<dbReference type="Gene3D" id="3.30.565.10">
    <property type="entry name" value="Histidine kinase-like ATPase, C-terminal domain"/>
    <property type="match status" value="1"/>
</dbReference>
<dbReference type="CDD" id="cd16922">
    <property type="entry name" value="HATPase_EvgS-ArcB-TorS-like"/>
    <property type="match status" value="1"/>
</dbReference>
<keyword evidence="5 13" id="KW-0597">Phosphoprotein</keyword>
<dbReference type="PROSITE" id="PS50894">
    <property type="entry name" value="HPT"/>
    <property type="match status" value="1"/>
</dbReference>
<dbReference type="FunFam" id="3.30.565.10:FF:000010">
    <property type="entry name" value="Sensor histidine kinase RcsC"/>
    <property type="match status" value="1"/>
</dbReference>
<dbReference type="SUPFAM" id="SSF52172">
    <property type="entry name" value="CheY-like"/>
    <property type="match status" value="1"/>
</dbReference>
<dbReference type="InterPro" id="IPR000700">
    <property type="entry name" value="PAS-assoc_C"/>
</dbReference>
<dbReference type="SMART" id="SM00448">
    <property type="entry name" value="REC"/>
    <property type="match status" value="1"/>
</dbReference>
<dbReference type="PROSITE" id="PS50112">
    <property type="entry name" value="PAS"/>
    <property type="match status" value="1"/>
</dbReference>
<dbReference type="SUPFAM" id="SSF47226">
    <property type="entry name" value="Histidine-containing phosphotransfer domain, HPT domain"/>
    <property type="match status" value="1"/>
</dbReference>
<dbReference type="InterPro" id="IPR036890">
    <property type="entry name" value="HATPase_C_sf"/>
</dbReference>
<dbReference type="Proteomes" id="UP000184212">
    <property type="component" value="Unassembled WGS sequence"/>
</dbReference>
<feature type="domain" description="Histidine kinase" evidence="14">
    <location>
        <begin position="144"/>
        <end position="365"/>
    </location>
</feature>
<evidence type="ECO:0000256" key="11">
    <source>
        <dbReference type="ARBA" id="ARBA00023136"/>
    </source>
</evidence>
<reference evidence="19 20" key="1">
    <citation type="submission" date="2016-11" db="EMBL/GenBank/DDBJ databases">
        <authorList>
            <person name="Jaros S."/>
            <person name="Januszkiewicz K."/>
            <person name="Wedrychowicz H."/>
        </authorList>
    </citation>
    <scope>NUCLEOTIDE SEQUENCE [LARGE SCALE GENOMIC DNA]</scope>
    <source>
        <strain evidence="19 20">DSM 24574</strain>
    </source>
</reference>
<dbReference type="Pfam" id="PF00072">
    <property type="entry name" value="Response_reg"/>
    <property type="match status" value="1"/>
</dbReference>
<evidence type="ECO:0000259" key="17">
    <source>
        <dbReference type="PROSITE" id="PS50113"/>
    </source>
</evidence>
<keyword evidence="6" id="KW-0812">Transmembrane</keyword>
<dbReference type="InterPro" id="IPR000014">
    <property type="entry name" value="PAS"/>
</dbReference>
<dbReference type="InterPro" id="IPR008207">
    <property type="entry name" value="Sig_transdc_His_kin_Hpt_dom"/>
</dbReference>
<dbReference type="SMART" id="SM00388">
    <property type="entry name" value="HisKA"/>
    <property type="match status" value="1"/>
</dbReference>
<feature type="domain" description="HPt" evidence="18">
    <location>
        <begin position="539"/>
        <end position="634"/>
    </location>
</feature>
<comment type="subcellular location">
    <subcellularLocation>
        <location evidence="2">Cell membrane</location>
        <topology evidence="2">Multi-pass membrane protein</topology>
    </subcellularLocation>
</comment>
<dbReference type="InterPro" id="IPR036641">
    <property type="entry name" value="HPT_dom_sf"/>
</dbReference>
<dbReference type="InterPro" id="IPR003594">
    <property type="entry name" value="HATPase_dom"/>
</dbReference>
<dbReference type="InterPro" id="IPR035965">
    <property type="entry name" value="PAS-like_dom_sf"/>
</dbReference>
<dbReference type="Pfam" id="PF02518">
    <property type="entry name" value="HATPase_c"/>
    <property type="match status" value="1"/>
</dbReference>
<comment type="catalytic activity">
    <reaction evidence="1">
        <text>ATP + protein L-histidine = ADP + protein N-phospho-L-histidine.</text>
        <dbReference type="EC" id="2.7.13.3"/>
    </reaction>
</comment>
<evidence type="ECO:0000256" key="8">
    <source>
        <dbReference type="ARBA" id="ARBA00022840"/>
    </source>
</evidence>
<gene>
    <name evidence="19" type="ORF">SAMN04488109_0002</name>
</gene>
<dbReference type="InterPro" id="IPR001789">
    <property type="entry name" value="Sig_transdc_resp-reg_receiver"/>
</dbReference>
<evidence type="ECO:0000256" key="1">
    <source>
        <dbReference type="ARBA" id="ARBA00000085"/>
    </source>
</evidence>
<evidence type="ECO:0000256" key="3">
    <source>
        <dbReference type="ARBA" id="ARBA00012438"/>
    </source>
</evidence>
<dbReference type="EC" id="2.7.13.3" evidence="3"/>
<dbReference type="GO" id="GO:0000155">
    <property type="term" value="F:phosphorelay sensor kinase activity"/>
    <property type="evidence" value="ECO:0007669"/>
    <property type="project" value="InterPro"/>
</dbReference>
<keyword evidence="7" id="KW-0547">Nucleotide-binding</keyword>
<dbReference type="PROSITE" id="PS50109">
    <property type="entry name" value="HIS_KIN"/>
    <property type="match status" value="1"/>
</dbReference>
<evidence type="ECO:0000256" key="5">
    <source>
        <dbReference type="ARBA" id="ARBA00022553"/>
    </source>
</evidence>
<dbReference type="GO" id="GO:0005524">
    <property type="term" value="F:ATP binding"/>
    <property type="evidence" value="ECO:0007669"/>
    <property type="project" value="UniProtKB-KW"/>
</dbReference>
<dbReference type="Gene3D" id="1.20.120.160">
    <property type="entry name" value="HPT domain"/>
    <property type="match status" value="1"/>
</dbReference>
<dbReference type="InterPro" id="IPR036097">
    <property type="entry name" value="HisK_dim/P_sf"/>
</dbReference>
<evidence type="ECO:0000259" key="18">
    <source>
        <dbReference type="PROSITE" id="PS50894"/>
    </source>
</evidence>
<evidence type="ECO:0000256" key="7">
    <source>
        <dbReference type="ARBA" id="ARBA00022741"/>
    </source>
</evidence>
<name>A0A1M5JCL6_9BACT</name>
<dbReference type="PANTHER" id="PTHR45339:SF1">
    <property type="entry name" value="HYBRID SIGNAL TRANSDUCTION HISTIDINE KINASE J"/>
    <property type="match status" value="1"/>
</dbReference>
<evidence type="ECO:0000256" key="2">
    <source>
        <dbReference type="ARBA" id="ARBA00004651"/>
    </source>
</evidence>
<dbReference type="CDD" id="cd17546">
    <property type="entry name" value="REC_hyHK_CKI1_RcsC-like"/>
    <property type="match status" value="1"/>
</dbReference>
<dbReference type="InterPro" id="IPR013767">
    <property type="entry name" value="PAS_fold"/>
</dbReference>
<dbReference type="PROSITE" id="PS50110">
    <property type="entry name" value="RESPONSE_REGULATORY"/>
    <property type="match status" value="1"/>
</dbReference>
<dbReference type="InterPro" id="IPR004358">
    <property type="entry name" value="Sig_transdc_His_kin-like_C"/>
</dbReference>
<feature type="modified residue" description="Phosphohistidine" evidence="12">
    <location>
        <position position="578"/>
    </location>
</feature>
<dbReference type="RefSeq" id="WP_073129679.1">
    <property type="nucleotide sequence ID" value="NZ_FQWQ01000001.1"/>
</dbReference>
<dbReference type="Pfam" id="PF00512">
    <property type="entry name" value="HisKA"/>
    <property type="match status" value="1"/>
</dbReference>
<dbReference type="PROSITE" id="PS50113">
    <property type="entry name" value="PAC"/>
    <property type="match status" value="1"/>
</dbReference>
<keyword evidence="20" id="KW-1185">Reference proteome</keyword>
<dbReference type="Gene3D" id="1.10.287.130">
    <property type="match status" value="1"/>
</dbReference>
<feature type="domain" description="Response regulatory" evidence="15">
    <location>
        <begin position="391"/>
        <end position="508"/>
    </location>
</feature>
<evidence type="ECO:0000259" key="14">
    <source>
        <dbReference type="PROSITE" id="PS50109"/>
    </source>
</evidence>
<dbReference type="SMART" id="SM00387">
    <property type="entry name" value="HATPase_c"/>
    <property type="match status" value="1"/>
</dbReference>
<keyword evidence="4" id="KW-1003">Cell membrane</keyword>